<accession>A0AA39MN62</accession>
<evidence type="ECO:0000256" key="2">
    <source>
        <dbReference type="ARBA" id="ARBA00008932"/>
    </source>
</evidence>
<dbReference type="GO" id="GO:0033149">
    <property type="term" value="F:FFAT motif binding"/>
    <property type="evidence" value="ECO:0007669"/>
    <property type="project" value="TreeGrafter"/>
</dbReference>
<dbReference type="PIRSF" id="PIRSF019693">
    <property type="entry name" value="VAMP-associated"/>
    <property type="match status" value="1"/>
</dbReference>
<feature type="transmembrane region" description="Helical" evidence="7">
    <location>
        <begin position="310"/>
        <end position="329"/>
    </location>
</feature>
<keyword evidence="3 7" id="KW-0812">Transmembrane</keyword>
<dbReference type="Pfam" id="PF00635">
    <property type="entry name" value="Motile_Sperm"/>
    <property type="match status" value="1"/>
</dbReference>
<dbReference type="InterPro" id="IPR000535">
    <property type="entry name" value="MSP_dom"/>
</dbReference>
<dbReference type="GO" id="GO:0061709">
    <property type="term" value="P:reticulophagy"/>
    <property type="evidence" value="ECO:0007669"/>
    <property type="project" value="UniProtKB-ARBA"/>
</dbReference>
<reference evidence="9" key="1">
    <citation type="submission" date="2023-06" db="EMBL/GenBank/DDBJ databases">
        <authorList>
            <consortium name="Lawrence Berkeley National Laboratory"/>
            <person name="Ahrendt S."/>
            <person name="Sahu N."/>
            <person name="Indic B."/>
            <person name="Wong-Bajracharya J."/>
            <person name="Merenyi Z."/>
            <person name="Ke H.-M."/>
            <person name="Monk M."/>
            <person name="Kocsube S."/>
            <person name="Drula E."/>
            <person name="Lipzen A."/>
            <person name="Balint B."/>
            <person name="Henrissat B."/>
            <person name="Andreopoulos B."/>
            <person name="Martin F.M."/>
            <person name="Harder C.B."/>
            <person name="Rigling D."/>
            <person name="Ford K.L."/>
            <person name="Foster G.D."/>
            <person name="Pangilinan J."/>
            <person name="Papanicolaou A."/>
            <person name="Barry K."/>
            <person name="LaButti K."/>
            <person name="Viragh M."/>
            <person name="Koriabine M."/>
            <person name="Yan M."/>
            <person name="Riley R."/>
            <person name="Champramary S."/>
            <person name="Plett K.L."/>
            <person name="Tsai I.J."/>
            <person name="Slot J."/>
            <person name="Sipos G."/>
            <person name="Plett J."/>
            <person name="Nagy L.G."/>
            <person name="Grigoriev I.V."/>
        </authorList>
    </citation>
    <scope>NUCLEOTIDE SEQUENCE</scope>
    <source>
        <strain evidence="9">FPL87.14</strain>
    </source>
</reference>
<dbReference type="GO" id="GO:0160214">
    <property type="term" value="F:endoplasmic reticulum-plasma membrane adaptor activity"/>
    <property type="evidence" value="ECO:0007669"/>
    <property type="project" value="UniProtKB-ARBA"/>
</dbReference>
<name>A0AA39MN62_9AGAR</name>
<dbReference type="InterPro" id="IPR008962">
    <property type="entry name" value="PapD-like_sf"/>
</dbReference>
<keyword evidence="4 7" id="KW-1133">Transmembrane helix</keyword>
<dbReference type="GO" id="GO:0160219">
    <property type="term" value="C:cortical endoplasmic reticulum membrane"/>
    <property type="evidence" value="ECO:0007669"/>
    <property type="project" value="UniProtKB-ARBA"/>
</dbReference>
<evidence type="ECO:0000256" key="5">
    <source>
        <dbReference type="ARBA" id="ARBA00023136"/>
    </source>
</evidence>
<comment type="similarity">
    <text evidence="2">Belongs to the VAMP-associated protein (VAP) (TC 9.B.17) family.</text>
</comment>
<dbReference type="Proteomes" id="UP001175226">
    <property type="component" value="Unassembled WGS sequence"/>
</dbReference>
<feature type="compositionally biased region" description="Basic and acidic residues" evidence="6">
    <location>
        <begin position="193"/>
        <end position="203"/>
    </location>
</feature>
<dbReference type="PANTHER" id="PTHR10809:SF6">
    <property type="entry name" value="AT11025P-RELATED"/>
    <property type="match status" value="1"/>
</dbReference>
<keyword evidence="5 7" id="KW-0472">Membrane</keyword>
<dbReference type="GO" id="GO:0051685">
    <property type="term" value="P:maintenance of ER location"/>
    <property type="evidence" value="ECO:0007669"/>
    <property type="project" value="UniProtKB-ARBA"/>
</dbReference>
<evidence type="ECO:0000256" key="4">
    <source>
        <dbReference type="ARBA" id="ARBA00022989"/>
    </source>
</evidence>
<evidence type="ECO:0000313" key="10">
    <source>
        <dbReference type="Proteomes" id="UP001175226"/>
    </source>
</evidence>
<dbReference type="AlphaFoldDB" id="A0AA39MN62"/>
<dbReference type="SUPFAM" id="SSF49354">
    <property type="entry name" value="PapD-like"/>
    <property type="match status" value="1"/>
</dbReference>
<evidence type="ECO:0000259" key="8">
    <source>
        <dbReference type="PROSITE" id="PS50202"/>
    </source>
</evidence>
<comment type="caution">
    <text evidence="9">The sequence shown here is derived from an EMBL/GenBank/DDBJ whole genome shotgun (WGS) entry which is preliminary data.</text>
</comment>
<feature type="domain" description="MSP" evidence="8">
    <location>
        <begin position="2"/>
        <end position="127"/>
    </location>
</feature>
<evidence type="ECO:0000313" key="9">
    <source>
        <dbReference type="EMBL" id="KAK0439864.1"/>
    </source>
</evidence>
<gene>
    <name evidence="9" type="ORF">EV421DRAFT_832027</name>
</gene>
<feature type="compositionally biased region" description="Polar residues" evidence="6">
    <location>
        <begin position="143"/>
        <end position="158"/>
    </location>
</feature>
<feature type="region of interest" description="Disordered" evidence="6">
    <location>
        <begin position="135"/>
        <end position="239"/>
    </location>
</feature>
<dbReference type="FunFam" id="2.60.40.10:FF:000813">
    <property type="entry name" value="Vesicle-associated protein 1-1"/>
    <property type="match status" value="1"/>
</dbReference>
<dbReference type="GO" id="GO:0090158">
    <property type="term" value="P:endoplasmic reticulum membrane organization"/>
    <property type="evidence" value="ECO:0007669"/>
    <property type="project" value="TreeGrafter"/>
</dbReference>
<evidence type="ECO:0000256" key="6">
    <source>
        <dbReference type="SAM" id="MobiDB-lite"/>
    </source>
</evidence>
<proteinExistence type="inferred from homology"/>
<dbReference type="GO" id="GO:1902647">
    <property type="term" value="P:negative regulation of 1-phosphatidyl-1D-myo-inositol 4,5-bisphosphate biosynthetic process"/>
    <property type="evidence" value="ECO:0007669"/>
    <property type="project" value="UniProtKB-ARBA"/>
</dbReference>
<dbReference type="InterPro" id="IPR016763">
    <property type="entry name" value="VAP"/>
</dbReference>
<dbReference type="Gene3D" id="2.60.40.10">
    <property type="entry name" value="Immunoglobulins"/>
    <property type="match status" value="1"/>
</dbReference>
<protein>
    <submittedName>
        <fullName evidence="9">PapD-like protein</fullName>
    </submittedName>
</protein>
<keyword evidence="10" id="KW-1185">Reference proteome</keyword>
<sequence>MSVYLNPNNTLGFTRPLTQLVKRTLSITNPNAQPVAFKVKTTAPRLYCVRPNSGRVEPGETVEVAVMLQAMKEDPPLNAKCKDKFLIQSTFITPEKESKALHDIWSTPEGATDEAKVFQQKLKVAYLKREDETLEEVDESLPHQASTMTAADSSQFDTVRQVPITNGPPAPIPEFKQSTSEERSPTPPNDFSAAREEEHHEEPPSELAPPPPVSVFVQPAPEHESPVEHPSTLAPSPPNNELLIKYKEAEAEIERLRGLLAAAAPPPEVSPEVPELRRRTRRLSDDMTIAPGSDVGTMVGEDVALQQDGVPLQVVVIIALGVFITTYLFF</sequence>
<dbReference type="PANTHER" id="PTHR10809">
    <property type="entry name" value="VESICLE-ASSOCIATED MEMBRANE PROTEIN-ASSOCIATED PROTEIN"/>
    <property type="match status" value="1"/>
</dbReference>
<dbReference type="GO" id="GO:0005886">
    <property type="term" value="C:plasma membrane"/>
    <property type="evidence" value="ECO:0007669"/>
    <property type="project" value="TreeGrafter"/>
</dbReference>
<comment type="subcellular location">
    <subcellularLocation>
        <location evidence="1">Membrane</location>
        <topology evidence="1">Single-pass type IV membrane protein</topology>
    </subcellularLocation>
</comment>
<evidence type="ECO:0000256" key="3">
    <source>
        <dbReference type="ARBA" id="ARBA00022692"/>
    </source>
</evidence>
<dbReference type="GO" id="GO:0007009">
    <property type="term" value="P:plasma membrane organization"/>
    <property type="evidence" value="ECO:0007669"/>
    <property type="project" value="UniProtKB-ARBA"/>
</dbReference>
<dbReference type="GO" id="GO:0061817">
    <property type="term" value="P:endoplasmic reticulum-plasma membrane tethering"/>
    <property type="evidence" value="ECO:0007669"/>
    <property type="project" value="TreeGrafter"/>
</dbReference>
<dbReference type="GO" id="GO:0035091">
    <property type="term" value="F:phosphatidylinositol binding"/>
    <property type="evidence" value="ECO:0007669"/>
    <property type="project" value="UniProtKB-ARBA"/>
</dbReference>
<organism evidence="9 10">
    <name type="scientific">Armillaria borealis</name>
    <dbReference type="NCBI Taxonomy" id="47425"/>
    <lineage>
        <taxon>Eukaryota</taxon>
        <taxon>Fungi</taxon>
        <taxon>Dikarya</taxon>
        <taxon>Basidiomycota</taxon>
        <taxon>Agaricomycotina</taxon>
        <taxon>Agaricomycetes</taxon>
        <taxon>Agaricomycetidae</taxon>
        <taxon>Agaricales</taxon>
        <taxon>Marasmiineae</taxon>
        <taxon>Physalacriaceae</taxon>
        <taxon>Armillaria</taxon>
    </lineage>
</organism>
<evidence type="ECO:0000256" key="1">
    <source>
        <dbReference type="ARBA" id="ARBA00004211"/>
    </source>
</evidence>
<dbReference type="GO" id="GO:0001786">
    <property type="term" value="F:phosphatidylserine binding"/>
    <property type="evidence" value="ECO:0007669"/>
    <property type="project" value="UniProtKB-ARBA"/>
</dbReference>
<evidence type="ECO:0000256" key="7">
    <source>
        <dbReference type="SAM" id="Phobius"/>
    </source>
</evidence>
<dbReference type="EMBL" id="JAUEPT010000036">
    <property type="protein sequence ID" value="KAK0439864.1"/>
    <property type="molecule type" value="Genomic_DNA"/>
</dbReference>
<dbReference type="InterPro" id="IPR013783">
    <property type="entry name" value="Ig-like_fold"/>
</dbReference>
<dbReference type="GO" id="GO:0140506">
    <property type="term" value="F:endoplasmic reticulum-autophagosome adaptor activity"/>
    <property type="evidence" value="ECO:0007669"/>
    <property type="project" value="UniProtKB-ARBA"/>
</dbReference>
<dbReference type="PROSITE" id="PS50202">
    <property type="entry name" value="MSP"/>
    <property type="match status" value="1"/>
</dbReference>